<dbReference type="Pfam" id="PF20737">
    <property type="entry name" value="Glyco_hydro127C"/>
    <property type="match status" value="1"/>
</dbReference>
<dbReference type="InterPro" id="IPR049046">
    <property type="entry name" value="Beta-AFase-like_GH127_middle"/>
</dbReference>
<accession>A0A1R1RQ52</accession>
<dbReference type="InterPro" id="IPR049049">
    <property type="entry name" value="Beta-AFase-like_GH127_C"/>
</dbReference>
<sequence>MTIQQKGYQKVKITDRFWSKRLEVIHDHVIPYQWAALNDRLEDAEPSHAIENFRIAAGEAEGEYHGMVFQDSDVAKWLEAAAYSLEHHPNPELEKTADEVIALLQKAQGEDGYLNTYYMLKEPNQRWTNLRDNHELYCAGHLIEAAVAYYQATGKRAFLDLMSKYADYIDTVFGPEEGKLKGYDGHQEIELALLKLYDVTGNDKYLNLSRYFIDERGKQPHFFDIEKKKRQESSPFFFHDGYAYHQAHLPVRDQKEAVGHAVRAVYMYTAMADLAAKTNDETLKKACEALWENVTQKQMYLTGGIGSMAFGEAFSFQYDLPNDVSYTETCASIGLVFWAKQMLELAADHKYADVMEKALYNGTISGMDLDGKKFFYVNPLEVQPEACEKRNDQKHVKAVRQTWFGCACCPPNLARLISSIGHYIYSQKERELFVHLYMGHETNVQLAGCRVQLAQETNYPWDGDVTMTVSPEKAYEFTVALRIPGWSRHAVLKVNGEVVDHFPIMKNGYVYITRTWEDQDKIELSIQMTIEQIKANPLVRHNVGKAALQRGPLVYCLEEADNGGQLQNILLPRKAELKAEYDEDLLEGVVVISGKAERIDEKDWGGSLYRTAEIQTSPADIKAVPYYAWCNREPGEMRVWINQSR</sequence>
<feature type="domain" description="Non-reducing end beta-L-arabinofuranosidase-like GH127 catalytic" evidence="1">
    <location>
        <begin position="10"/>
        <end position="421"/>
    </location>
</feature>
<proteinExistence type="predicted"/>
<dbReference type="AlphaFoldDB" id="A0A1R1RQ52"/>
<feature type="domain" description="Non-reducing end beta-L-arabinofuranosidase-like GH127 middle" evidence="2">
    <location>
        <begin position="432"/>
        <end position="528"/>
    </location>
</feature>
<name>A0A1R1RQ52_9BACI</name>
<evidence type="ECO:0000259" key="3">
    <source>
        <dbReference type="Pfam" id="PF20737"/>
    </source>
</evidence>
<dbReference type="InterPro" id="IPR049174">
    <property type="entry name" value="Beta-AFase-like"/>
</dbReference>
<dbReference type="InterPro" id="IPR012878">
    <property type="entry name" value="Beta-AFase-like_GH127_cat"/>
</dbReference>
<evidence type="ECO:0008006" key="6">
    <source>
        <dbReference type="Google" id="ProtNLM"/>
    </source>
</evidence>
<evidence type="ECO:0000259" key="1">
    <source>
        <dbReference type="Pfam" id="PF07944"/>
    </source>
</evidence>
<dbReference type="RefSeq" id="WP_076762242.1">
    <property type="nucleotide sequence ID" value="NZ_JARMMK010000001.1"/>
</dbReference>
<organism evidence="4 5">
    <name type="scientific">Bacillus swezeyi</name>
    <dbReference type="NCBI Taxonomy" id="1925020"/>
    <lineage>
        <taxon>Bacteria</taxon>
        <taxon>Bacillati</taxon>
        <taxon>Bacillota</taxon>
        <taxon>Bacilli</taxon>
        <taxon>Bacillales</taxon>
        <taxon>Bacillaceae</taxon>
        <taxon>Bacillus</taxon>
    </lineage>
</organism>
<comment type="caution">
    <text evidence="4">The sequence shown here is derived from an EMBL/GenBank/DDBJ whole genome shotgun (WGS) entry which is preliminary data.</text>
</comment>
<dbReference type="SUPFAM" id="SSF48208">
    <property type="entry name" value="Six-hairpin glycosidases"/>
    <property type="match status" value="1"/>
</dbReference>
<dbReference type="GO" id="GO:0005975">
    <property type="term" value="P:carbohydrate metabolic process"/>
    <property type="evidence" value="ECO:0007669"/>
    <property type="project" value="InterPro"/>
</dbReference>
<reference evidence="4 5" key="1">
    <citation type="submission" date="2017-01" db="EMBL/GenBank/DDBJ databases">
        <title>Bacillus phylogenomics.</title>
        <authorList>
            <person name="Dunlap C."/>
        </authorList>
    </citation>
    <scope>NUCLEOTIDE SEQUENCE [LARGE SCALE GENOMIC DNA]</scope>
    <source>
        <strain evidence="4 5">NRRL B-41282</strain>
    </source>
</reference>
<evidence type="ECO:0000313" key="4">
    <source>
        <dbReference type="EMBL" id="OMI02536.1"/>
    </source>
</evidence>
<dbReference type="Proteomes" id="UP000187367">
    <property type="component" value="Unassembled WGS sequence"/>
</dbReference>
<protein>
    <recommendedName>
        <fullName evidence="6">Glycoside hydrolase family 127 protein</fullName>
    </recommendedName>
</protein>
<accession>A0A1R1QFF3</accession>
<dbReference type="Pfam" id="PF20736">
    <property type="entry name" value="Glyco_hydro127M"/>
    <property type="match status" value="1"/>
</dbReference>
<gene>
    <name evidence="4" type="ORF">BW143_15985</name>
</gene>
<dbReference type="InterPro" id="IPR008928">
    <property type="entry name" value="6-hairpin_glycosidase_sf"/>
</dbReference>
<evidence type="ECO:0000313" key="5">
    <source>
        <dbReference type="Proteomes" id="UP000187367"/>
    </source>
</evidence>
<dbReference type="Pfam" id="PF07944">
    <property type="entry name" value="Beta-AFase-like_GH127_cat"/>
    <property type="match status" value="1"/>
</dbReference>
<keyword evidence="5" id="KW-1185">Reference proteome</keyword>
<evidence type="ECO:0000259" key="2">
    <source>
        <dbReference type="Pfam" id="PF20736"/>
    </source>
</evidence>
<dbReference type="OrthoDB" id="9757939at2"/>
<dbReference type="PANTHER" id="PTHR43465">
    <property type="entry name" value="DUF1680 DOMAIN PROTEIN (AFU_ORTHOLOGUE AFUA_1G08910)"/>
    <property type="match status" value="1"/>
</dbReference>
<feature type="domain" description="Non-reducing end beta-L-arabinofuranosidase-like GH127 C-terminal" evidence="3">
    <location>
        <begin position="531"/>
        <end position="642"/>
    </location>
</feature>
<dbReference type="PANTHER" id="PTHR43465:SF2">
    <property type="entry name" value="DUF1680 DOMAIN PROTEIN (AFU_ORTHOLOGUE AFUA_1G08910)"/>
    <property type="match status" value="1"/>
</dbReference>
<dbReference type="EMBL" id="MTJL01000031">
    <property type="protein sequence ID" value="OMI02536.1"/>
    <property type="molecule type" value="Genomic_DNA"/>
</dbReference>